<keyword evidence="2" id="KW-0732">Signal</keyword>
<feature type="chain" id="PRO_5001753787" description="RxLR effector protein" evidence="2">
    <location>
        <begin position="24"/>
        <end position="130"/>
    </location>
</feature>
<accession>A0A081A7F3</accession>
<feature type="signal peptide" evidence="2">
    <location>
        <begin position="1"/>
        <end position="23"/>
    </location>
</feature>
<reference evidence="3 4" key="1">
    <citation type="submission" date="2013-11" db="EMBL/GenBank/DDBJ databases">
        <title>The Genome Sequence of Phytophthora parasitica P1976.</title>
        <authorList>
            <consortium name="The Broad Institute Genomics Platform"/>
            <person name="Russ C."/>
            <person name="Tyler B."/>
            <person name="Panabieres F."/>
            <person name="Shan W."/>
            <person name="Tripathy S."/>
            <person name="Grunwald N."/>
            <person name="Machado M."/>
            <person name="Johnson C.S."/>
            <person name="Walker B."/>
            <person name="Young S."/>
            <person name="Zeng Q."/>
            <person name="Gargeya S."/>
            <person name="Fitzgerald M."/>
            <person name="Haas B."/>
            <person name="Abouelleil A."/>
            <person name="Allen A.W."/>
            <person name="Alvarado L."/>
            <person name="Arachchi H.M."/>
            <person name="Berlin A.M."/>
            <person name="Chapman S.B."/>
            <person name="Gainer-Dewar J."/>
            <person name="Goldberg J."/>
            <person name="Griggs A."/>
            <person name="Gujja S."/>
            <person name="Hansen M."/>
            <person name="Howarth C."/>
            <person name="Imamovic A."/>
            <person name="Ireland A."/>
            <person name="Larimer J."/>
            <person name="McCowan C."/>
            <person name="Murphy C."/>
            <person name="Pearson M."/>
            <person name="Poon T.W."/>
            <person name="Priest M."/>
            <person name="Roberts A."/>
            <person name="Saif S."/>
            <person name="Shea T."/>
            <person name="Sisk P."/>
            <person name="Sykes S."/>
            <person name="Wortman J."/>
            <person name="Nusbaum C."/>
            <person name="Birren B."/>
        </authorList>
    </citation>
    <scope>NUCLEOTIDE SEQUENCE [LARGE SCALE GENOMIC DNA]</scope>
    <source>
        <strain evidence="3 4">P1976</strain>
    </source>
</reference>
<sequence length="130" mass="13969">MRLSIFLVLVVGFVAGCFNLTDAEEQVKITLLDDVVDDFTTKMKENSVKLKGGTSATTSGDVKLKEAAKVAASSTMNLNDAIVKLEPGAKQKPLDTTSGKWKGNFDKLKAEGQLKNGDEKHIAKPTEEVA</sequence>
<evidence type="ECO:0008006" key="5">
    <source>
        <dbReference type="Google" id="ProtNLM"/>
    </source>
</evidence>
<dbReference type="Proteomes" id="UP000028582">
    <property type="component" value="Unassembled WGS sequence"/>
</dbReference>
<organism evidence="3 4">
    <name type="scientific">Phytophthora nicotianae P1976</name>
    <dbReference type="NCBI Taxonomy" id="1317066"/>
    <lineage>
        <taxon>Eukaryota</taxon>
        <taxon>Sar</taxon>
        <taxon>Stramenopiles</taxon>
        <taxon>Oomycota</taxon>
        <taxon>Peronosporomycetes</taxon>
        <taxon>Peronosporales</taxon>
        <taxon>Peronosporaceae</taxon>
        <taxon>Phytophthora</taxon>
    </lineage>
</organism>
<dbReference type="AlphaFoldDB" id="A0A081A7F3"/>
<protein>
    <recommendedName>
        <fullName evidence="5">RxLR effector protein</fullName>
    </recommendedName>
</protein>
<proteinExistence type="predicted"/>
<dbReference type="EMBL" id="ANJA01001752">
    <property type="protein sequence ID" value="ETO74814.1"/>
    <property type="molecule type" value="Genomic_DNA"/>
</dbReference>
<feature type="region of interest" description="Disordered" evidence="1">
    <location>
        <begin position="110"/>
        <end position="130"/>
    </location>
</feature>
<gene>
    <name evidence="3" type="ORF">F444_09535</name>
</gene>
<evidence type="ECO:0000256" key="1">
    <source>
        <dbReference type="SAM" id="MobiDB-lite"/>
    </source>
</evidence>
<evidence type="ECO:0000313" key="3">
    <source>
        <dbReference type="EMBL" id="ETO74814.1"/>
    </source>
</evidence>
<comment type="caution">
    <text evidence="3">The sequence shown here is derived from an EMBL/GenBank/DDBJ whole genome shotgun (WGS) entry which is preliminary data.</text>
</comment>
<name>A0A081A7F3_PHYNI</name>
<evidence type="ECO:0000256" key="2">
    <source>
        <dbReference type="SAM" id="SignalP"/>
    </source>
</evidence>
<evidence type="ECO:0000313" key="4">
    <source>
        <dbReference type="Proteomes" id="UP000028582"/>
    </source>
</evidence>
<dbReference type="PROSITE" id="PS51257">
    <property type="entry name" value="PROKAR_LIPOPROTEIN"/>
    <property type="match status" value="1"/>
</dbReference>